<dbReference type="RefSeq" id="WP_379530796.1">
    <property type="nucleotide sequence ID" value="NZ_JBHSBI010000014.1"/>
</dbReference>
<reference evidence="2" key="1">
    <citation type="journal article" date="2019" name="Int. J. Syst. Evol. Microbiol.">
        <title>The Global Catalogue of Microorganisms (GCM) 10K type strain sequencing project: providing services to taxonomists for standard genome sequencing and annotation.</title>
        <authorList>
            <consortium name="The Broad Institute Genomics Platform"/>
            <consortium name="The Broad Institute Genome Sequencing Center for Infectious Disease"/>
            <person name="Wu L."/>
            <person name="Ma J."/>
        </authorList>
    </citation>
    <scope>NUCLEOTIDE SEQUENCE [LARGE SCALE GENOMIC DNA]</scope>
    <source>
        <strain evidence="2">TBRC 1276</strain>
    </source>
</reference>
<evidence type="ECO:0000313" key="1">
    <source>
        <dbReference type="EMBL" id="MFC4010819.1"/>
    </source>
</evidence>
<sequence>MGDLIGFTRCSTALQHLTAQQQILADLGVANDRIYLAELMEVFSAGRATVYRVLDRAVSRTTVEMDSQPRPAR</sequence>
<keyword evidence="2" id="KW-1185">Reference proteome</keyword>
<protein>
    <submittedName>
        <fullName evidence="1">Uncharacterized protein</fullName>
    </submittedName>
</protein>
<organism evidence="1 2">
    <name type="scientific">Nonomuraea purpurea</name>
    <dbReference type="NCBI Taxonomy" id="1849276"/>
    <lineage>
        <taxon>Bacteria</taxon>
        <taxon>Bacillati</taxon>
        <taxon>Actinomycetota</taxon>
        <taxon>Actinomycetes</taxon>
        <taxon>Streptosporangiales</taxon>
        <taxon>Streptosporangiaceae</taxon>
        <taxon>Nonomuraea</taxon>
    </lineage>
</organism>
<gene>
    <name evidence="1" type="ORF">ACFOY2_26565</name>
</gene>
<name>A0ABV8GCJ9_9ACTN</name>
<proteinExistence type="predicted"/>
<accession>A0ABV8GCJ9</accession>
<dbReference type="EMBL" id="JBHSBI010000014">
    <property type="protein sequence ID" value="MFC4010819.1"/>
    <property type="molecule type" value="Genomic_DNA"/>
</dbReference>
<dbReference type="Proteomes" id="UP001595851">
    <property type="component" value="Unassembled WGS sequence"/>
</dbReference>
<evidence type="ECO:0000313" key="2">
    <source>
        <dbReference type="Proteomes" id="UP001595851"/>
    </source>
</evidence>
<comment type="caution">
    <text evidence="1">The sequence shown here is derived from an EMBL/GenBank/DDBJ whole genome shotgun (WGS) entry which is preliminary data.</text>
</comment>